<dbReference type="InterPro" id="IPR037914">
    <property type="entry name" value="SpoVT-AbrB_sf"/>
</dbReference>
<dbReference type="EMBL" id="JJPO01000127">
    <property type="protein sequence ID" value="KKG71008.1"/>
    <property type="molecule type" value="Genomic_DNA"/>
</dbReference>
<organism evidence="1 2">
    <name type="scientific">Methanosarcina mazei</name>
    <name type="common">Methanosarcina frisia</name>
    <dbReference type="NCBI Taxonomy" id="2209"/>
    <lineage>
        <taxon>Archaea</taxon>
        <taxon>Methanobacteriati</taxon>
        <taxon>Methanobacteriota</taxon>
        <taxon>Stenosarchaea group</taxon>
        <taxon>Methanomicrobia</taxon>
        <taxon>Methanosarcinales</taxon>
        <taxon>Methanosarcinaceae</taxon>
        <taxon>Methanosarcina</taxon>
    </lineage>
</organism>
<proteinExistence type="predicted"/>
<evidence type="ECO:0000313" key="2">
    <source>
        <dbReference type="Proteomes" id="UP000034001"/>
    </source>
</evidence>
<sequence>MNLSFGERKIQKTGYSFLCPLPATWAKNAKLDQSSRVNIEMLEDNSLRITPVLTTRQDEKGPGAPITA</sequence>
<accession>A0A0F8J5P4</accession>
<name>A0A0F8J5P4_METMZ</name>
<dbReference type="RefSeq" id="WP_048048729.1">
    <property type="nucleotide sequence ID" value="NZ_JJPO01000127.1"/>
</dbReference>
<evidence type="ECO:0000313" key="1">
    <source>
        <dbReference type="EMBL" id="KKG71008.1"/>
    </source>
</evidence>
<dbReference type="SUPFAM" id="SSF89447">
    <property type="entry name" value="AbrB/MazE/MraZ-like"/>
    <property type="match status" value="1"/>
</dbReference>
<dbReference type="Proteomes" id="UP000034001">
    <property type="component" value="Unassembled WGS sequence"/>
</dbReference>
<protein>
    <recommendedName>
        <fullName evidence="3">AbrB/MazE/SpoVT family DNA-binding domain-containing protein</fullName>
    </recommendedName>
</protein>
<reference evidence="1 2" key="1">
    <citation type="journal article" date="2015" name="ISME J.">
        <title>Genomic and phenotypic differentiation among Methanosarcina mazei populations from Columbia River sediment.</title>
        <authorList>
            <person name="Youngblut N.D."/>
            <person name="Wirth J.S."/>
            <person name="Henriksen J.R."/>
            <person name="Smith M."/>
            <person name="Simon H."/>
            <person name="Metcalf W.W."/>
            <person name="Whitaker R.J."/>
        </authorList>
    </citation>
    <scope>NUCLEOTIDE SEQUENCE [LARGE SCALE GENOMIC DNA]</scope>
    <source>
        <strain evidence="1 2">3.H.A.2.1</strain>
    </source>
</reference>
<dbReference type="PATRIC" id="fig|2209.43.peg.1262"/>
<dbReference type="AlphaFoldDB" id="A0A0F8J5P4"/>
<dbReference type="Gene3D" id="2.10.260.10">
    <property type="match status" value="1"/>
</dbReference>
<gene>
    <name evidence="1" type="ORF">DU63_05885</name>
</gene>
<evidence type="ECO:0008006" key="3">
    <source>
        <dbReference type="Google" id="ProtNLM"/>
    </source>
</evidence>
<comment type="caution">
    <text evidence="1">The sequence shown here is derived from an EMBL/GenBank/DDBJ whole genome shotgun (WGS) entry which is preliminary data.</text>
</comment>